<dbReference type="Proteomes" id="UP000680348">
    <property type="component" value="Unassembled WGS sequence"/>
</dbReference>
<evidence type="ECO:0000256" key="1">
    <source>
        <dbReference type="SAM" id="MobiDB-lite"/>
    </source>
</evidence>
<feature type="transmembrane region" description="Helical" evidence="2">
    <location>
        <begin position="30"/>
        <end position="52"/>
    </location>
</feature>
<dbReference type="AlphaFoldDB" id="A0A942DVW4"/>
<keyword evidence="4" id="KW-1185">Reference proteome</keyword>
<feature type="region of interest" description="Disordered" evidence="1">
    <location>
        <begin position="151"/>
        <end position="193"/>
    </location>
</feature>
<sequence>MRASEQDRLTPGAEAEEVGEARAPRLLRGWAAAVFSLMSLALAVLMAVTLYFSLRSVSELSALEGRLFELGEFEKRISARVDLVNNGVQAQIEKLSSKIGALSADARQIQADLAAARHELELLAAGYAEGTDALEIEELPSGGEVRLTAPFSPAEDAAEGEEAQSTAATLPTGSQRFQRTVGPDGKVTYSRIR</sequence>
<feature type="compositionally biased region" description="Polar residues" evidence="1">
    <location>
        <begin position="163"/>
        <end position="178"/>
    </location>
</feature>
<protein>
    <submittedName>
        <fullName evidence="3">Uncharacterized protein</fullName>
    </submittedName>
</protein>
<keyword evidence="2" id="KW-0472">Membrane</keyword>
<accession>A0A942DVW4</accession>
<reference evidence="3" key="1">
    <citation type="submission" date="2021-04" db="EMBL/GenBank/DDBJ databases">
        <title>Pseudaminobacter soli sp. nov., isolated from paddy soil contaminated by heavy metals.</title>
        <authorList>
            <person name="Zhang K."/>
        </authorList>
    </citation>
    <scope>NUCLEOTIDE SEQUENCE</scope>
    <source>
        <strain evidence="3">19-2017</strain>
    </source>
</reference>
<evidence type="ECO:0000256" key="2">
    <source>
        <dbReference type="SAM" id="Phobius"/>
    </source>
</evidence>
<name>A0A942DVW4_9HYPH</name>
<gene>
    <name evidence="3" type="ORF">KEU06_05530</name>
</gene>
<dbReference type="RefSeq" id="WP_188253639.1">
    <property type="nucleotide sequence ID" value="NZ_JABVCF010000002.1"/>
</dbReference>
<evidence type="ECO:0000313" key="3">
    <source>
        <dbReference type="EMBL" id="MBS3648089.1"/>
    </source>
</evidence>
<dbReference type="EMBL" id="JAGWCR010000002">
    <property type="protein sequence ID" value="MBS3648089.1"/>
    <property type="molecule type" value="Genomic_DNA"/>
</dbReference>
<keyword evidence="2" id="KW-1133">Transmembrane helix</keyword>
<evidence type="ECO:0000313" key="4">
    <source>
        <dbReference type="Proteomes" id="UP000680348"/>
    </source>
</evidence>
<proteinExistence type="predicted"/>
<organism evidence="3 4">
    <name type="scientific">Pseudaminobacter soli</name>
    <name type="common">ex Zhang et al. 2022</name>
    <dbReference type="NCBI Taxonomy" id="2831468"/>
    <lineage>
        <taxon>Bacteria</taxon>
        <taxon>Pseudomonadati</taxon>
        <taxon>Pseudomonadota</taxon>
        <taxon>Alphaproteobacteria</taxon>
        <taxon>Hyphomicrobiales</taxon>
        <taxon>Phyllobacteriaceae</taxon>
        <taxon>Pseudaminobacter</taxon>
    </lineage>
</organism>
<keyword evidence="2" id="KW-0812">Transmembrane</keyword>
<comment type="caution">
    <text evidence="3">The sequence shown here is derived from an EMBL/GenBank/DDBJ whole genome shotgun (WGS) entry which is preliminary data.</text>
</comment>